<protein>
    <submittedName>
        <fullName evidence="1">Phosphoribosylglycinamide formyltransferase</fullName>
    </submittedName>
</protein>
<comment type="caution">
    <text evidence="1">The sequence shown here is derived from an EMBL/GenBank/DDBJ whole genome shotgun (WGS) entry which is preliminary data.</text>
</comment>
<proteinExistence type="predicted"/>
<keyword evidence="1" id="KW-0808">Transferase</keyword>
<sequence length="77" mass="8840">MEIEQSGEIRNEIKAYIAKSGWTLTDIVKEMNKTRDAKEQTTSQNISNKLTRGTIKYSECKEIASIIGYSINWEPKQ</sequence>
<gene>
    <name evidence="1" type="ORF">AKG39_11890</name>
</gene>
<dbReference type="RefSeq" id="WP_050740622.1">
    <property type="nucleotide sequence ID" value="NZ_LGYO01000029.1"/>
</dbReference>
<dbReference type="OrthoDB" id="1685153at2"/>
<dbReference type="GO" id="GO:0016740">
    <property type="term" value="F:transferase activity"/>
    <property type="evidence" value="ECO:0007669"/>
    <property type="project" value="UniProtKB-KW"/>
</dbReference>
<dbReference type="AlphaFoldDB" id="A0A0L6TYX0"/>
<dbReference type="Proteomes" id="UP000036873">
    <property type="component" value="Unassembled WGS sequence"/>
</dbReference>
<dbReference type="STRING" id="52689.AKG39_11890"/>
<accession>A0A0L6TYX0</accession>
<name>A0A0L6TYX0_9FIRM</name>
<keyword evidence="2" id="KW-1185">Reference proteome</keyword>
<evidence type="ECO:0000313" key="1">
    <source>
        <dbReference type="EMBL" id="KNZ41461.1"/>
    </source>
</evidence>
<evidence type="ECO:0000313" key="2">
    <source>
        <dbReference type="Proteomes" id="UP000036873"/>
    </source>
</evidence>
<reference evidence="2" key="1">
    <citation type="submission" date="2015-07" db="EMBL/GenBank/DDBJ databases">
        <title>Draft genome sequence of Acetobacterium bakii DSM 8293, a potential psychrophilic chemical producer through syngas fermentation.</title>
        <authorList>
            <person name="Song Y."/>
            <person name="Hwang S."/>
            <person name="Cho B.-K."/>
        </authorList>
    </citation>
    <scope>NUCLEOTIDE SEQUENCE [LARGE SCALE GENOMIC DNA]</scope>
    <source>
        <strain evidence="2">DSM 8239</strain>
    </source>
</reference>
<dbReference type="PATRIC" id="fig|52689.4.peg.1618"/>
<organism evidence="1 2">
    <name type="scientific">Acetobacterium bakii</name>
    <dbReference type="NCBI Taxonomy" id="52689"/>
    <lineage>
        <taxon>Bacteria</taxon>
        <taxon>Bacillati</taxon>
        <taxon>Bacillota</taxon>
        <taxon>Clostridia</taxon>
        <taxon>Eubacteriales</taxon>
        <taxon>Eubacteriaceae</taxon>
        <taxon>Acetobacterium</taxon>
    </lineage>
</organism>
<dbReference type="EMBL" id="LGYO01000029">
    <property type="protein sequence ID" value="KNZ41461.1"/>
    <property type="molecule type" value="Genomic_DNA"/>
</dbReference>